<dbReference type="Pfam" id="PF13383">
    <property type="entry name" value="Methyltransf_22"/>
    <property type="match status" value="1"/>
</dbReference>
<gene>
    <name evidence="4 5" type="primary">mettl24</name>
</gene>
<evidence type="ECO:0000256" key="1">
    <source>
        <dbReference type="SAM" id="MobiDB-lite"/>
    </source>
</evidence>
<dbReference type="AGR" id="ZFIN:ZDB-GENE-070424-138"/>
<dbReference type="Proteomes" id="UP000000437">
    <property type="component" value="Chromosome 20"/>
</dbReference>
<dbReference type="InterPro" id="IPR025714">
    <property type="entry name" value="Methyltranfer_dom"/>
</dbReference>
<organism evidence="3 4">
    <name type="scientific">Danio rerio</name>
    <name type="common">Zebrafish</name>
    <name type="synonym">Brachydanio rerio</name>
    <dbReference type="NCBI Taxonomy" id="7955"/>
    <lineage>
        <taxon>Eukaryota</taxon>
        <taxon>Metazoa</taxon>
        <taxon>Chordata</taxon>
        <taxon>Craniata</taxon>
        <taxon>Vertebrata</taxon>
        <taxon>Euteleostomi</taxon>
        <taxon>Actinopterygii</taxon>
        <taxon>Neopterygii</taxon>
        <taxon>Teleostei</taxon>
        <taxon>Ostariophysi</taxon>
        <taxon>Cypriniformes</taxon>
        <taxon>Danionidae</taxon>
        <taxon>Danioninae</taxon>
        <taxon>Danio</taxon>
    </lineage>
</organism>
<evidence type="ECO:0000313" key="5">
    <source>
        <dbReference type="ZFIN" id="ZDB-GENE-070424-138"/>
    </source>
</evidence>
<dbReference type="PANTHER" id="PTHR32026">
    <property type="entry name" value="METHYLTRANSFERASE-LIKE PROTEIN 24"/>
    <property type="match status" value="1"/>
</dbReference>
<name>A0A8M9PI21_DANRE</name>
<dbReference type="AlphaFoldDB" id="A0A8M9PI21"/>
<feature type="region of interest" description="Disordered" evidence="1">
    <location>
        <begin position="171"/>
        <end position="224"/>
    </location>
</feature>
<dbReference type="CTD" id="728464"/>
<dbReference type="ZFIN" id="ZDB-GENE-070424-138">
    <property type="gene designation" value="mettl24"/>
</dbReference>
<accession>A0A8M9PI21</accession>
<keyword evidence="3" id="KW-1185">Reference proteome</keyword>
<evidence type="ECO:0000259" key="2">
    <source>
        <dbReference type="Pfam" id="PF13383"/>
    </source>
</evidence>
<proteinExistence type="predicted"/>
<protein>
    <submittedName>
        <fullName evidence="4">Probable methyltransferase-like protein 24 isoform X3</fullName>
    </submittedName>
</protein>
<dbReference type="GeneID" id="100000285"/>
<evidence type="ECO:0000313" key="4">
    <source>
        <dbReference type="RefSeq" id="XP_021324404.1"/>
    </source>
</evidence>
<feature type="domain" description="Methyltransferase" evidence="2">
    <location>
        <begin position="23"/>
        <end position="165"/>
    </location>
</feature>
<dbReference type="PANTHER" id="PTHR32026:SF20">
    <property type="entry name" value="METHYLTRANSFERASE-LIKE PROTEIN 24 ISOFORM X1"/>
    <property type="match status" value="1"/>
</dbReference>
<dbReference type="RefSeq" id="XP_021324404.1">
    <property type="nucleotide sequence ID" value="XM_021468729.3"/>
</dbReference>
<feature type="compositionally biased region" description="Low complexity" evidence="1">
    <location>
        <begin position="171"/>
        <end position="181"/>
    </location>
</feature>
<dbReference type="InterPro" id="IPR026913">
    <property type="entry name" value="METTL24"/>
</dbReference>
<sequence length="224" mass="25367">MTEVLRWRIDLEPWANGMPALQEEAQRFLSYISTPQVSCDAHREDYGPWALCLDQRFSLAQRIRSKHCRVYSLRLGSSSADVVERALASSGCDVHCFDPSISSAHLQQQQHLWLHRLSVDWRDPNPAVPPHRAHSNSRKLKNILNHFGHRQVDVLKVDVAGAEWALLGSLPPLPQLQRPQQTTHHPAPKPPERQRLLQPGLGQHSLPAAGLTRETRHSGAVYIR</sequence>
<reference evidence="4" key="1">
    <citation type="submission" date="2025-08" db="UniProtKB">
        <authorList>
            <consortium name="RefSeq"/>
        </authorList>
    </citation>
    <scope>IDENTIFICATION</scope>
    <source>
        <strain evidence="4">Tuebingen</strain>
        <tissue evidence="4">Fibroblasts and whole tissue</tissue>
    </source>
</reference>
<evidence type="ECO:0000313" key="3">
    <source>
        <dbReference type="Proteomes" id="UP000000437"/>
    </source>
</evidence>